<accession>A0A183CXR9</accession>
<evidence type="ECO:0000313" key="4">
    <source>
        <dbReference type="WBParaSite" id="GPUH_0000126001-mRNA-1"/>
    </source>
</evidence>
<dbReference type="AlphaFoldDB" id="A0A183CXR9"/>
<protein>
    <submittedName>
        <fullName evidence="4">Protein MIS12 homolog</fullName>
    </submittedName>
</protein>
<evidence type="ECO:0000313" key="3">
    <source>
        <dbReference type="Proteomes" id="UP000271098"/>
    </source>
</evidence>
<dbReference type="OrthoDB" id="10013850at2759"/>
<organism evidence="4">
    <name type="scientific">Gongylonema pulchrum</name>
    <dbReference type="NCBI Taxonomy" id="637853"/>
    <lineage>
        <taxon>Eukaryota</taxon>
        <taxon>Metazoa</taxon>
        <taxon>Ecdysozoa</taxon>
        <taxon>Nematoda</taxon>
        <taxon>Chromadorea</taxon>
        <taxon>Rhabditida</taxon>
        <taxon>Spirurina</taxon>
        <taxon>Spiruromorpha</taxon>
        <taxon>Spiruroidea</taxon>
        <taxon>Gongylonematidae</taxon>
        <taxon>Gongylonema</taxon>
    </lineage>
</organism>
<keyword evidence="1" id="KW-0175">Coiled coil</keyword>
<sequence>MCPIFRNLGSRYGASKCIARLVNVEILNAMKMQELALHLHFVGAKPTVFLIAVHPLFPMCNRNPSLSEMKFAAANTLSLERQIHQLQDIIPGFIQFSRAYERKLKSDTESMMNEFKFAKQTINSLSRKLEEIAAFLDRVQLKPVVKEPSVKIELETVIKLRTSARSNRTPEDAMLMETDRKYLLNTFEKTLKSYEEKAGEFYNAYFAGLEFILRNTFDLSRELSRTKKQLQESLQLIGITEETNLHRLETVKAEKEGTNYISAEFNADLSITLKELEQHAKQQKMKAANSLEATKQWLCLLDT</sequence>
<dbReference type="WBParaSite" id="GPUH_0000126001-mRNA-1">
    <property type="protein sequence ID" value="GPUH_0000126001-mRNA-1"/>
    <property type="gene ID" value="GPUH_0000126001"/>
</dbReference>
<dbReference type="EMBL" id="UYRT01001468">
    <property type="protein sequence ID" value="VDK29700.1"/>
    <property type="molecule type" value="Genomic_DNA"/>
</dbReference>
<reference evidence="2 3" key="2">
    <citation type="submission" date="2018-11" db="EMBL/GenBank/DDBJ databases">
        <authorList>
            <consortium name="Pathogen Informatics"/>
        </authorList>
    </citation>
    <scope>NUCLEOTIDE SEQUENCE [LARGE SCALE GENOMIC DNA]</scope>
</reference>
<reference evidence="4" key="1">
    <citation type="submission" date="2016-06" db="UniProtKB">
        <authorList>
            <consortium name="WormBaseParasite"/>
        </authorList>
    </citation>
    <scope>IDENTIFICATION</scope>
</reference>
<name>A0A183CXR9_9BILA</name>
<gene>
    <name evidence="2" type="ORF">GPUH_LOCUS1260</name>
</gene>
<evidence type="ECO:0000256" key="1">
    <source>
        <dbReference type="SAM" id="Coils"/>
    </source>
</evidence>
<feature type="coiled-coil region" evidence="1">
    <location>
        <begin position="266"/>
        <end position="293"/>
    </location>
</feature>
<evidence type="ECO:0000313" key="2">
    <source>
        <dbReference type="EMBL" id="VDK29700.1"/>
    </source>
</evidence>
<proteinExistence type="predicted"/>
<dbReference type="Proteomes" id="UP000271098">
    <property type="component" value="Unassembled WGS sequence"/>
</dbReference>
<keyword evidence="3" id="KW-1185">Reference proteome</keyword>